<organism evidence="3 4">
    <name type="scientific">Trichomalopsis sarcophagae</name>
    <dbReference type="NCBI Taxonomy" id="543379"/>
    <lineage>
        <taxon>Eukaryota</taxon>
        <taxon>Metazoa</taxon>
        <taxon>Ecdysozoa</taxon>
        <taxon>Arthropoda</taxon>
        <taxon>Hexapoda</taxon>
        <taxon>Insecta</taxon>
        <taxon>Pterygota</taxon>
        <taxon>Neoptera</taxon>
        <taxon>Endopterygota</taxon>
        <taxon>Hymenoptera</taxon>
        <taxon>Apocrita</taxon>
        <taxon>Proctotrupomorpha</taxon>
        <taxon>Chalcidoidea</taxon>
        <taxon>Pteromalidae</taxon>
        <taxon>Pteromalinae</taxon>
        <taxon>Trichomalopsis</taxon>
    </lineage>
</organism>
<feature type="compositionally biased region" description="Polar residues" evidence="2">
    <location>
        <begin position="457"/>
        <end position="466"/>
    </location>
</feature>
<evidence type="ECO:0008006" key="5">
    <source>
        <dbReference type="Google" id="ProtNLM"/>
    </source>
</evidence>
<dbReference type="GO" id="GO:0007099">
    <property type="term" value="P:centriole replication"/>
    <property type="evidence" value="ECO:0007669"/>
    <property type="project" value="InterPro"/>
</dbReference>
<feature type="region of interest" description="Disordered" evidence="2">
    <location>
        <begin position="981"/>
        <end position="1062"/>
    </location>
</feature>
<evidence type="ECO:0000256" key="2">
    <source>
        <dbReference type="SAM" id="MobiDB-lite"/>
    </source>
</evidence>
<feature type="compositionally biased region" description="Polar residues" evidence="2">
    <location>
        <begin position="130"/>
        <end position="149"/>
    </location>
</feature>
<feature type="compositionally biased region" description="Polar residues" evidence="2">
    <location>
        <begin position="1038"/>
        <end position="1048"/>
    </location>
</feature>
<feature type="compositionally biased region" description="Polar residues" evidence="2">
    <location>
        <begin position="87"/>
        <end position="104"/>
    </location>
</feature>
<dbReference type="InterPro" id="IPR038923">
    <property type="entry name" value="Centrobin"/>
</dbReference>
<proteinExistence type="predicted"/>
<feature type="compositionally biased region" description="Basic and acidic residues" evidence="2">
    <location>
        <begin position="983"/>
        <end position="1011"/>
    </location>
</feature>
<feature type="compositionally biased region" description="Polar residues" evidence="2">
    <location>
        <begin position="933"/>
        <end position="942"/>
    </location>
</feature>
<dbReference type="GO" id="GO:1902410">
    <property type="term" value="P:mitotic cytokinetic process"/>
    <property type="evidence" value="ECO:0007669"/>
    <property type="project" value="TreeGrafter"/>
</dbReference>
<dbReference type="PANTHER" id="PTHR34439:SF1">
    <property type="entry name" value="CENTROBIN"/>
    <property type="match status" value="1"/>
</dbReference>
<feature type="region of interest" description="Disordered" evidence="2">
    <location>
        <begin position="291"/>
        <end position="320"/>
    </location>
</feature>
<dbReference type="PANTHER" id="PTHR34439">
    <property type="entry name" value="CENTROBIN"/>
    <property type="match status" value="1"/>
</dbReference>
<gene>
    <name evidence="3" type="ORF">TSAR_016651</name>
</gene>
<dbReference type="AlphaFoldDB" id="A0A232F5J9"/>
<feature type="region of interest" description="Disordered" evidence="2">
    <location>
        <begin position="933"/>
        <end position="967"/>
    </location>
</feature>
<protein>
    <recommendedName>
        <fullName evidence="5">Centrobin</fullName>
    </recommendedName>
</protein>
<dbReference type="Proteomes" id="UP000215335">
    <property type="component" value="Unassembled WGS sequence"/>
</dbReference>
<feature type="coiled-coil region" evidence="1">
    <location>
        <begin position="502"/>
        <end position="529"/>
    </location>
</feature>
<evidence type="ECO:0000256" key="1">
    <source>
        <dbReference type="SAM" id="Coils"/>
    </source>
</evidence>
<feature type="compositionally biased region" description="Polar residues" evidence="2">
    <location>
        <begin position="1012"/>
        <end position="1031"/>
    </location>
</feature>
<feature type="coiled-coil region" evidence="1">
    <location>
        <begin position="558"/>
        <end position="768"/>
    </location>
</feature>
<name>A0A232F5J9_9HYME</name>
<dbReference type="GO" id="GO:1902017">
    <property type="term" value="P:regulation of cilium assembly"/>
    <property type="evidence" value="ECO:0007669"/>
    <property type="project" value="InterPro"/>
</dbReference>
<evidence type="ECO:0000313" key="3">
    <source>
        <dbReference type="EMBL" id="OXU25945.1"/>
    </source>
</evidence>
<feature type="compositionally biased region" description="Polar residues" evidence="2">
    <location>
        <begin position="949"/>
        <end position="962"/>
    </location>
</feature>
<evidence type="ECO:0000313" key="4">
    <source>
        <dbReference type="Proteomes" id="UP000215335"/>
    </source>
</evidence>
<sequence length="1062" mass="121383">MMSDSDDTDVLLLIPPDLFLVPASDSDDQSDCSSYKKNKSGVVSELIDHVQSLETRISAIESKDSPNNSFSLSRRLSLDSIMSCRQTLPRTKSSVSQTSNLQKTPTKHPSCLSLPSTPSIRQQLQHTNETLHSTKSSGHYQSNRSNPNLWNKHDNVKPFSDPVFPNTSSPNKSYLHVGNGFLESKEPHSLLTPGTNVCENNVNARSFNSYNTLVGRLASDSKSIKNMSLSEVEEFLQEIESNDKELTQANGYSNDQQLQEDLDKITEKKSYLTEEDEKNIRRIMEQKLKFSTNGYSQSREPLHQSDHERRKDISDLTLPNDNSFSSFDTDKFMTEFKAWTPSLHNGLNDSKISISELRNFEENERLRSSQQKVSDQQLDGNNVQNYVTASTQYLDSSLLSKFADQFTNPQVISSSAPEINQSTLLASCKSCPSIFKNPNNISTSNPLDSLGKKSGIPNGQNSASTLRNHDSSTQRPQRLLTLSDFWNHDSSKSQEEQLRIKLEEERFRREHCEQLIQDLQKKLLEQQERVAVAVRVDAEKNTLISQFQITWKKMKRKLSEVESERGNLQKVLKNISDKHQSEIEHYEKQMKNCKEELSKALNLATGYKEKSDCLVKEKVELLKSHADELQSYKLLVQQAESRYEEMKAEYQKLLEKNQQTDEAFKAIQQDLNKELLKGSEVRTEMAVIHKALDACEAELTILRQEKESLQLKLKEEINRNNILEQGKASLIAAVDEAKKAEKAALNEVQSLSDQQEKLRAELRDVYQKQVDDVVKTKLQEFQTQLDSAEMVFQNEIETKQRAIAECAARKIKSVIDKHQLEINLVEEKHKEEKRLVEIKLAQAVQKSAMLEAQLNSYRKSKNQLVEQLHSMMQKQWQQALMIISGGNGDQMSSFQKINVDKLFEFPSEINLELVPNHCSTLHSEPMKLNALKSSLSSQNVQTQERENESLVTLTSHNETPLTSRKETKSDLRKYIKMLLDMQQSKEDNSKPKFFDRSPPLSHKDNSDKQSLQKDINTSNDGSSTWQPTSEMSIHDTSEYLSVPQTQKFTFKGDQQRQKPPWK</sequence>
<dbReference type="GO" id="GO:0005814">
    <property type="term" value="C:centriole"/>
    <property type="evidence" value="ECO:0007669"/>
    <property type="project" value="TreeGrafter"/>
</dbReference>
<accession>A0A232F5J9</accession>
<comment type="caution">
    <text evidence="3">The sequence shown here is derived from an EMBL/GenBank/DDBJ whole genome shotgun (WGS) entry which is preliminary data.</text>
</comment>
<feature type="region of interest" description="Disordered" evidence="2">
    <location>
        <begin position="441"/>
        <end position="475"/>
    </location>
</feature>
<feature type="coiled-coil region" evidence="1">
    <location>
        <begin position="815"/>
        <end position="867"/>
    </location>
</feature>
<keyword evidence="1" id="KW-0175">Coiled coil</keyword>
<dbReference type="OrthoDB" id="8190486at2759"/>
<dbReference type="GO" id="GO:0051299">
    <property type="term" value="P:centrosome separation"/>
    <property type="evidence" value="ECO:0007669"/>
    <property type="project" value="TreeGrafter"/>
</dbReference>
<dbReference type="GO" id="GO:0005813">
    <property type="term" value="C:centrosome"/>
    <property type="evidence" value="ECO:0007669"/>
    <property type="project" value="TreeGrafter"/>
</dbReference>
<keyword evidence="4" id="KW-1185">Reference proteome</keyword>
<feature type="compositionally biased region" description="Basic and acidic residues" evidence="2">
    <location>
        <begin position="300"/>
        <end position="314"/>
    </location>
</feature>
<dbReference type="EMBL" id="NNAY01000914">
    <property type="protein sequence ID" value="OXU25945.1"/>
    <property type="molecule type" value="Genomic_DNA"/>
</dbReference>
<reference evidence="3 4" key="1">
    <citation type="journal article" date="2017" name="Curr. Biol.">
        <title>The Evolution of Venom by Co-option of Single-Copy Genes.</title>
        <authorList>
            <person name="Martinson E.O."/>
            <person name="Mrinalini"/>
            <person name="Kelkar Y.D."/>
            <person name="Chang C.H."/>
            <person name="Werren J.H."/>
        </authorList>
    </citation>
    <scope>NUCLEOTIDE SEQUENCE [LARGE SCALE GENOMIC DNA]</scope>
    <source>
        <strain evidence="3 4">Alberta</strain>
        <tissue evidence="3">Whole body</tissue>
    </source>
</reference>
<feature type="region of interest" description="Disordered" evidence="2">
    <location>
        <begin position="130"/>
        <end position="167"/>
    </location>
</feature>
<feature type="region of interest" description="Disordered" evidence="2">
    <location>
        <begin position="87"/>
        <end position="113"/>
    </location>
</feature>